<dbReference type="RefSeq" id="WP_203003076.1">
    <property type="nucleotide sequence ID" value="NZ_JADWYU010000097.1"/>
</dbReference>
<dbReference type="Gene3D" id="3.20.20.30">
    <property type="entry name" value="Luciferase-like domain"/>
    <property type="match status" value="1"/>
</dbReference>
<dbReference type="GO" id="GO:0046306">
    <property type="term" value="P:alkanesulfonate catabolic process"/>
    <property type="evidence" value="ECO:0007669"/>
    <property type="project" value="TreeGrafter"/>
</dbReference>
<dbReference type="NCBIfam" id="TIGR03619">
    <property type="entry name" value="F420_Rv2161c"/>
    <property type="match status" value="1"/>
</dbReference>
<dbReference type="Proteomes" id="UP000604475">
    <property type="component" value="Unassembled WGS sequence"/>
</dbReference>
<dbReference type="AlphaFoldDB" id="A0A937RCG7"/>
<organism evidence="6 7">
    <name type="scientific">Frankia nepalensis</name>
    <dbReference type="NCBI Taxonomy" id="1836974"/>
    <lineage>
        <taxon>Bacteria</taxon>
        <taxon>Bacillati</taxon>
        <taxon>Actinomycetota</taxon>
        <taxon>Actinomycetes</taxon>
        <taxon>Frankiales</taxon>
        <taxon>Frankiaceae</taxon>
        <taxon>Frankia</taxon>
    </lineage>
</organism>
<evidence type="ECO:0000256" key="4">
    <source>
        <dbReference type="ARBA" id="ARBA00023033"/>
    </source>
</evidence>
<protein>
    <submittedName>
        <fullName evidence="6">TIGR03619 family F420-dependent LLM class oxidoreductase</fullName>
        <ecNumber evidence="6">1.-.-.-</ecNumber>
    </submittedName>
</protein>
<comment type="caution">
    <text evidence="6">The sequence shown here is derived from an EMBL/GenBank/DDBJ whole genome shotgun (WGS) entry which is preliminary data.</text>
</comment>
<gene>
    <name evidence="6" type="ORF">I7412_09060</name>
</gene>
<evidence type="ECO:0000313" key="6">
    <source>
        <dbReference type="EMBL" id="MBL7627312.1"/>
    </source>
</evidence>
<dbReference type="EMBL" id="JAEACQ010000159">
    <property type="protein sequence ID" value="MBL7627312.1"/>
    <property type="molecule type" value="Genomic_DNA"/>
</dbReference>
<dbReference type="EC" id="1.-.-.-" evidence="6"/>
<evidence type="ECO:0000259" key="5">
    <source>
        <dbReference type="Pfam" id="PF00296"/>
    </source>
</evidence>
<keyword evidence="3 6" id="KW-0560">Oxidoreductase</keyword>
<keyword evidence="1" id="KW-0285">Flavoprotein</keyword>
<dbReference type="PANTHER" id="PTHR42847">
    <property type="entry name" value="ALKANESULFONATE MONOOXYGENASE"/>
    <property type="match status" value="1"/>
</dbReference>
<dbReference type="PANTHER" id="PTHR42847:SF4">
    <property type="entry name" value="ALKANESULFONATE MONOOXYGENASE-RELATED"/>
    <property type="match status" value="1"/>
</dbReference>
<dbReference type="InterPro" id="IPR011251">
    <property type="entry name" value="Luciferase-like_dom"/>
</dbReference>
<dbReference type="SUPFAM" id="SSF51679">
    <property type="entry name" value="Bacterial luciferase-like"/>
    <property type="match status" value="1"/>
</dbReference>
<reference evidence="6" key="1">
    <citation type="submission" date="2020-12" db="EMBL/GenBank/DDBJ databases">
        <title>Genomic characterization of non-nitrogen-fixing Frankia strains.</title>
        <authorList>
            <person name="Carlos-Shanley C."/>
            <person name="Guerra T."/>
            <person name="Hahn D."/>
        </authorList>
    </citation>
    <scope>NUCLEOTIDE SEQUENCE</scope>
    <source>
        <strain evidence="6">CN6</strain>
    </source>
</reference>
<keyword evidence="4" id="KW-0503">Monooxygenase</keyword>
<proteinExistence type="predicted"/>
<evidence type="ECO:0000313" key="7">
    <source>
        <dbReference type="Proteomes" id="UP000604475"/>
    </source>
</evidence>
<dbReference type="InterPro" id="IPR019921">
    <property type="entry name" value="Lucif-like_OxRdtase_Rv2161c"/>
</dbReference>
<name>A0A937RCG7_9ACTN</name>
<dbReference type="Pfam" id="PF00296">
    <property type="entry name" value="Bac_luciferase"/>
    <property type="match status" value="1"/>
</dbReference>
<dbReference type="InterPro" id="IPR036661">
    <property type="entry name" value="Luciferase-like_sf"/>
</dbReference>
<keyword evidence="7" id="KW-1185">Reference proteome</keyword>
<dbReference type="GO" id="GO:0008726">
    <property type="term" value="F:alkanesulfonate monooxygenase activity"/>
    <property type="evidence" value="ECO:0007669"/>
    <property type="project" value="TreeGrafter"/>
</dbReference>
<keyword evidence="2" id="KW-0288">FMN</keyword>
<evidence type="ECO:0000256" key="1">
    <source>
        <dbReference type="ARBA" id="ARBA00022630"/>
    </source>
</evidence>
<dbReference type="InterPro" id="IPR050172">
    <property type="entry name" value="SsuD_RutA_monooxygenase"/>
</dbReference>
<accession>A0A937RCG7</accession>
<evidence type="ECO:0000256" key="3">
    <source>
        <dbReference type="ARBA" id="ARBA00023002"/>
    </source>
</evidence>
<evidence type="ECO:0000256" key="2">
    <source>
        <dbReference type="ARBA" id="ARBA00022643"/>
    </source>
</evidence>
<sequence>MTATQPAAGPTARPRLALGLPVGESMYRSDEQHKIIDLARAADEAGVDTLVQSDHVIMGERLDRYPWGPFRYPYGSPWLEPVTLLSVIAGATARVRLSTGILIAGLRRAPLLAKQAATLDALSRGRLELGVGTGWQPEEYETLDLDFANRAQILDDTIAACRALWAPGPAAVDLPTARFEKIWCDPKPTQPNGPAILFSGPLTRRNLRRITELGDGWIPIMGETVEGVAAGLAKIREAWAAAGRGDETPRVRHSLPIARDDDGSLDLDRTLAGAPALADLGVTEVSVPISAFVRDGAEATAWIADLGQRWEKLWS</sequence>
<feature type="domain" description="Luciferase-like" evidence="5">
    <location>
        <begin position="30"/>
        <end position="262"/>
    </location>
</feature>